<dbReference type="EMBL" id="VWPT01000317">
    <property type="protein sequence ID" value="NXE56249.1"/>
    <property type="molecule type" value="Genomic_DNA"/>
</dbReference>
<keyword evidence="1" id="KW-0813">Transport</keyword>
<comment type="caution">
    <text evidence="3">The sequence shown here is derived from an EMBL/GenBank/DDBJ whole genome shotgun (WGS) entry which is preliminary data.</text>
</comment>
<feature type="non-terminal residue" evidence="3">
    <location>
        <position position="1"/>
    </location>
</feature>
<organism evidence="3 4">
    <name type="scientific">Casuarius casuarius</name>
    <name type="common">Southern cassowary</name>
    <name type="synonym">Struthio casuarius</name>
    <dbReference type="NCBI Taxonomy" id="8787"/>
    <lineage>
        <taxon>Eukaryota</taxon>
        <taxon>Metazoa</taxon>
        <taxon>Chordata</taxon>
        <taxon>Craniata</taxon>
        <taxon>Vertebrata</taxon>
        <taxon>Euteleostomi</taxon>
        <taxon>Archelosauria</taxon>
        <taxon>Archosauria</taxon>
        <taxon>Dinosauria</taxon>
        <taxon>Saurischia</taxon>
        <taxon>Theropoda</taxon>
        <taxon>Coelurosauria</taxon>
        <taxon>Aves</taxon>
        <taxon>Palaeognathae</taxon>
        <taxon>Casuariiformes</taxon>
        <taxon>Casuariidae</taxon>
        <taxon>Casuarius</taxon>
    </lineage>
</organism>
<sequence length="128" mass="14071">CFPGFQTCVDQARTAAEEFVHIDCEIMDKRRRVLTRLFLGKATSVWRGNAASGQEALDEFPEVLLPGESRVGVSDCQPVHQEATQSRASALVVTCGTAKPDGSKQRYFKQSFLLRAQAPGKPAWRTAS</sequence>
<keyword evidence="4" id="KW-1185">Reference proteome</keyword>
<comment type="subcellular location">
    <subcellularLocation>
        <location evidence="1">Cytoplasm</location>
    </subcellularLocation>
    <subcellularLocation>
        <location evidence="1">Nucleus</location>
    </subcellularLocation>
</comment>
<dbReference type="GO" id="GO:0006913">
    <property type="term" value="P:nucleocytoplasmic transport"/>
    <property type="evidence" value="ECO:0007669"/>
    <property type="project" value="UniProtKB-UniRule"/>
</dbReference>
<feature type="domain" description="NTF2" evidence="2">
    <location>
        <begin position="15"/>
        <end position="128"/>
    </location>
</feature>
<dbReference type="InterPro" id="IPR002075">
    <property type="entry name" value="NTF2_dom"/>
</dbReference>
<protein>
    <recommendedName>
        <fullName evidence="1">Nuclear transport factor 2</fullName>
        <shortName evidence="1">NTF-2</shortName>
    </recommendedName>
</protein>
<accession>A0A7K8NSI8</accession>
<name>A0A7K8NSI8_CASCA</name>
<gene>
    <name evidence="3" type="primary">Nxt2_1</name>
    <name evidence="3" type="ORF">CASCAS_R14529</name>
</gene>
<evidence type="ECO:0000259" key="2">
    <source>
        <dbReference type="PROSITE" id="PS50177"/>
    </source>
</evidence>
<dbReference type="PANTHER" id="PTHR12612">
    <property type="entry name" value="NUCLEAR TRANSPORT FACTOR 2"/>
    <property type="match status" value="1"/>
</dbReference>
<keyword evidence="1" id="KW-0539">Nucleus</keyword>
<dbReference type="Pfam" id="PF02136">
    <property type="entry name" value="NTF2"/>
    <property type="match status" value="1"/>
</dbReference>
<keyword evidence="1" id="KW-0653">Protein transport</keyword>
<dbReference type="Gene3D" id="3.10.450.50">
    <property type="match status" value="1"/>
</dbReference>
<dbReference type="SUPFAM" id="SSF54427">
    <property type="entry name" value="NTF2-like"/>
    <property type="match status" value="1"/>
</dbReference>
<keyword evidence="1" id="KW-0963">Cytoplasm</keyword>
<comment type="function">
    <text evidence="1">Has a role in nuclear-cytoplasmic transport of proteins and mRNAs.</text>
</comment>
<dbReference type="GO" id="GO:0005634">
    <property type="term" value="C:nucleus"/>
    <property type="evidence" value="ECO:0007669"/>
    <property type="project" value="UniProtKB-SubCell"/>
</dbReference>
<dbReference type="InterPro" id="IPR045875">
    <property type="entry name" value="NTF2"/>
</dbReference>
<proteinExistence type="predicted"/>
<evidence type="ECO:0000313" key="3">
    <source>
        <dbReference type="EMBL" id="NXE56249.1"/>
    </source>
</evidence>
<evidence type="ECO:0000313" key="4">
    <source>
        <dbReference type="Proteomes" id="UP000524187"/>
    </source>
</evidence>
<dbReference type="Proteomes" id="UP000524187">
    <property type="component" value="Unassembled WGS sequence"/>
</dbReference>
<feature type="non-terminal residue" evidence="3">
    <location>
        <position position="128"/>
    </location>
</feature>
<reference evidence="3 4" key="1">
    <citation type="submission" date="2019-09" db="EMBL/GenBank/DDBJ databases">
        <title>Bird 10,000 Genomes (B10K) Project - Family phase.</title>
        <authorList>
            <person name="Zhang G."/>
        </authorList>
    </citation>
    <scope>NUCLEOTIDE SEQUENCE [LARGE SCALE GENOMIC DNA]</scope>
    <source>
        <strain evidence="3">B10K-LSUMZ-50683</strain>
        <tissue evidence="3">Muscle</tissue>
    </source>
</reference>
<dbReference type="GO" id="GO:0005737">
    <property type="term" value="C:cytoplasm"/>
    <property type="evidence" value="ECO:0007669"/>
    <property type="project" value="UniProtKB-SubCell"/>
</dbReference>
<dbReference type="AlphaFoldDB" id="A0A7K8NSI8"/>
<dbReference type="GO" id="GO:0051028">
    <property type="term" value="P:mRNA transport"/>
    <property type="evidence" value="ECO:0007669"/>
    <property type="project" value="UniProtKB-UniRule"/>
</dbReference>
<evidence type="ECO:0000256" key="1">
    <source>
        <dbReference type="RuleBase" id="RU369002"/>
    </source>
</evidence>
<dbReference type="InterPro" id="IPR018222">
    <property type="entry name" value="Nuclear_transport_factor_2_euk"/>
</dbReference>
<dbReference type="GO" id="GO:0015031">
    <property type="term" value="P:protein transport"/>
    <property type="evidence" value="ECO:0007669"/>
    <property type="project" value="UniProtKB-KW"/>
</dbReference>
<dbReference type="PROSITE" id="PS50177">
    <property type="entry name" value="NTF2_DOMAIN"/>
    <property type="match status" value="1"/>
</dbReference>
<dbReference type="InterPro" id="IPR032710">
    <property type="entry name" value="NTF2-like_dom_sf"/>
</dbReference>